<evidence type="ECO:0000259" key="1">
    <source>
        <dbReference type="Pfam" id="PF26366"/>
    </source>
</evidence>
<dbReference type="RefSeq" id="WP_344084351.1">
    <property type="nucleotide sequence ID" value="NZ_BAAAPO010000032.1"/>
</dbReference>
<dbReference type="Proteomes" id="UP001499938">
    <property type="component" value="Unassembled WGS sequence"/>
</dbReference>
<dbReference type="EMBL" id="BAAAPO010000032">
    <property type="protein sequence ID" value="GAA1795528.1"/>
    <property type="molecule type" value="Genomic_DNA"/>
</dbReference>
<protein>
    <recommendedName>
        <fullName evidence="1">DUF8094 domain-containing protein</fullName>
    </recommendedName>
</protein>
<dbReference type="Pfam" id="PF26366">
    <property type="entry name" value="DUF8094"/>
    <property type="match status" value="1"/>
</dbReference>
<gene>
    <name evidence="2" type="ORF">GCM10009811_19830</name>
</gene>
<evidence type="ECO:0000313" key="2">
    <source>
        <dbReference type="EMBL" id="GAA1795528.1"/>
    </source>
</evidence>
<reference evidence="3" key="1">
    <citation type="journal article" date="2019" name="Int. J. Syst. Evol. Microbiol.">
        <title>The Global Catalogue of Microorganisms (GCM) 10K type strain sequencing project: providing services to taxonomists for standard genome sequencing and annotation.</title>
        <authorList>
            <consortium name="The Broad Institute Genomics Platform"/>
            <consortium name="The Broad Institute Genome Sequencing Center for Infectious Disease"/>
            <person name="Wu L."/>
            <person name="Ma J."/>
        </authorList>
    </citation>
    <scope>NUCLEOTIDE SEQUENCE [LARGE SCALE GENOMIC DNA]</scope>
    <source>
        <strain evidence="3">JCM 15592</strain>
    </source>
</reference>
<feature type="domain" description="DUF8094" evidence="1">
    <location>
        <begin position="54"/>
        <end position="325"/>
    </location>
</feature>
<comment type="caution">
    <text evidence="2">The sequence shown here is derived from an EMBL/GenBank/DDBJ whole genome shotgun (WGS) entry which is preliminary data.</text>
</comment>
<sequence length="335" mass="34937">MSRPAPRHTPAWLSRRAVTNGLVAVLGLSLTGCGLPDRVVGLHDAPVEKTSGAAYSEAAALSIVTRVLTAADAAFASSDAARKTRRTVLTGPALRSAEVENRFEDRSASLRTRGKPTVLGISAGRDWPRHILATTLVDGVQELHVLRANSPTSPYKLWITAPMLPGASLPTLPPLAEGITVVAGDKGLAASPTEVLTAYGQLLNVPTKTKTSKIVTTKDAYAAAVAQATAAQQKALGTLGTFTRTNKPATETLSFRLADGGALVFGQLARTDQLAPTSKAKRLDLPSNLAKLAKTKSVTESLRLNWLMSAIAVVPTSGAATVIGVGEQLRGIEAD</sequence>
<keyword evidence="3" id="KW-1185">Reference proteome</keyword>
<proteinExistence type="predicted"/>
<organism evidence="2 3">
    <name type="scientific">Nostocoides veronense</name>
    <dbReference type="NCBI Taxonomy" id="330836"/>
    <lineage>
        <taxon>Bacteria</taxon>
        <taxon>Bacillati</taxon>
        <taxon>Actinomycetota</taxon>
        <taxon>Actinomycetes</taxon>
        <taxon>Micrococcales</taxon>
        <taxon>Intrasporangiaceae</taxon>
        <taxon>Nostocoides</taxon>
    </lineage>
</organism>
<dbReference type="PROSITE" id="PS51257">
    <property type="entry name" value="PROKAR_LIPOPROTEIN"/>
    <property type="match status" value="1"/>
</dbReference>
<dbReference type="InterPro" id="IPR058407">
    <property type="entry name" value="DUF8094"/>
</dbReference>
<name>A0ABP4Y047_9MICO</name>
<accession>A0ABP4Y047</accession>
<evidence type="ECO:0000313" key="3">
    <source>
        <dbReference type="Proteomes" id="UP001499938"/>
    </source>
</evidence>